<evidence type="ECO:0000256" key="1">
    <source>
        <dbReference type="SAM" id="MobiDB-lite"/>
    </source>
</evidence>
<accession>A0AAP0AUB8</accession>
<protein>
    <submittedName>
        <fullName evidence="2">Uncharacterized protein</fullName>
    </submittedName>
</protein>
<dbReference type="EMBL" id="JBBWWQ010000021">
    <property type="protein sequence ID" value="KAK8914472.1"/>
    <property type="molecule type" value="Genomic_DNA"/>
</dbReference>
<feature type="region of interest" description="Disordered" evidence="1">
    <location>
        <begin position="1"/>
        <end position="25"/>
    </location>
</feature>
<dbReference type="AlphaFoldDB" id="A0AAP0AUB8"/>
<organism evidence="2 3">
    <name type="scientific">Platanthera zijinensis</name>
    <dbReference type="NCBI Taxonomy" id="2320716"/>
    <lineage>
        <taxon>Eukaryota</taxon>
        <taxon>Viridiplantae</taxon>
        <taxon>Streptophyta</taxon>
        <taxon>Embryophyta</taxon>
        <taxon>Tracheophyta</taxon>
        <taxon>Spermatophyta</taxon>
        <taxon>Magnoliopsida</taxon>
        <taxon>Liliopsida</taxon>
        <taxon>Asparagales</taxon>
        <taxon>Orchidaceae</taxon>
        <taxon>Orchidoideae</taxon>
        <taxon>Orchideae</taxon>
        <taxon>Orchidinae</taxon>
        <taxon>Platanthera</taxon>
    </lineage>
</organism>
<evidence type="ECO:0000313" key="3">
    <source>
        <dbReference type="Proteomes" id="UP001418222"/>
    </source>
</evidence>
<proteinExistence type="predicted"/>
<gene>
    <name evidence="2" type="ORF">KSP39_PZI024255</name>
</gene>
<reference evidence="2 3" key="1">
    <citation type="journal article" date="2022" name="Nat. Plants">
        <title>Genomes of leafy and leafless Platanthera orchids illuminate the evolution of mycoheterotrophy.</title>
        <authorList>
            <person name="Li M.H."/>
            <person name="Liu K.W."/>
            <person name="Li Z."/>
            <person name="Lu H.C."/>
            <person name="Ye Q.L."/>
            <person name="Zhang D."/>
            <person name="Wang J.Y."/>
            <person name="Li Y.F."/>
            <person name="Zhong Z.M."/>
            <person name="Liu X."/>
            <person name="Yu X."/>
            <person name="Liu D.K."/>
            <person name="Tu X.D."/>
            <person name="Liu B."/>
            <person name="Hao Y."/>
            <person name="Liao X.Y."/>
            <person name="Jiang Y.T."/>
            <person name="Sun W.H."/>
            <person name="Chen J."/>
            <person name="Chen Y.Q."/>
            <person name="Ai Y."/>
            <person name="Zhai J.W."/>
            <person name="Wu S.S."/>
            <person name="Zhou Z."/>
            <person name="Hsiao Y.Y."/>
            <person name="Wu W.L."/>
            <person name="Chen Y.Y."/>
            <person name="Lin Y.F."/>
            <person name="Hsu J.L."/>
            <person name="Li C.Y."/>
            <person name="Wang Z.W."/>
            <person name="Zhao X."/>
            <person name="Zhong W.Y."/>
            <person name="Ma X.K."/>
            <person name="Ma L."/>
            <person name="Huang J."/>
            <person name="Chen G.Z."/>
            <person name="Huang M.Z."/>
            <person name="Huang L."/>
            <person name="Peng D.H."/>
            <person name="Luo Y.B."/>
            <person name="Zou S.Q."/>
            <person name="Chen S.P."/>
            <person name="Lan S."/>
            <person name="Tsai W.C."/>
            <person name="Van de Peer Y."/>
            <person name="Liu Z.J."/>
        </authorList>
    </citation>
    <scope>NUCLEOTIDE SEQUENCE [LARGE SCALE GENOMIC DNA]</scope>
    <source>
        <strain evidence="2">Lor287</strain>
    </source>
</reference>
<name>A0AAP0AUB8_9ASPA</name>
<evidence type="ECO:0000313" key="2">
    <source>
        <dbReference type="EMBL" id="KAK8914472.1"/>
    </source>
</evidence>
<comment type="caution">
    <text evidence="2">The sequence shown here is derived from an EMBL/GenBank/DDBJ whole genome shotgun (WGS) entry which is preliminary data.</text>
</comment>
<dbReference type="PANTHER" id="PTHR33168">
    <property type="entry name" value="STRESS INDUCED PROTEIN-RELATED"/>
    <property type="match status" value="1"/>
</dbReference>
<keyword evidence="3" id="KW-1185">Reference proteome</keyword>
<dbReference type="Proteomes" id="UP001418222">
    <property type="component" value="Unassembled WGS sequence"/>
</dbReference>
<sequence length="137" mass="15675">MDCRHFYEEPSPSSPSPPRRKPRSMIKFSCCPRRVKSEEKPPIRSQPSWIRMKARELPEIKQRCRGFIRRIGNSSRRPYGDFRYDPISYALNFDEGGDNGVAGEELLQFRNFSSRLPAPPSGGAGEIICSILVLPMM</sequence>